<evidence type="ECO:0000313" key="2">
    <source>
        <dbReference type="Proteomes" id="UP000016927"/>
    </source>
</evidence>
<keyword evidence="2" id="KW-1185">Reference proteome</keyword>
<organism evidence="1 2">
    <name type="scientific">Nosema bombycis (strain CQ1 / CVCC 102059)</name>
    <name type="common">Microsporidian parasite</name>
    <name type="synonym">Pebrine of silkworm</name>
    <dbReference type="NCBI Taxonomy" id="578461"/>
    <lineage>
        <taxon>Eukaryota</taxon>
        <taxon>Fungi</taxon>
        <taxon>Fungi incertae sedis</taxon>
        <taxon>Microsporidia</taxon>
        <taxon>Nosematidae</taxon>
        <taxon>Nosema</taxon>
    </lineage>
</organism>
<dbReference type="OMA" id="LHFVQVD"/>
<protein>
    <submittedName>
        <fullName evidence="1">Uncharacterized protein</fullName>
    </submittedName>
</protein>
<evidence type="ECO:0000313" key="1">
    <source>
        <dbReference type="EMBL" id="EOB13191.1"/>
    </source>
</evidence>
<dbReference type="EMBL" id="KB909035">
    <property type="protein sequence ID" value="EOB13191.1"/>
    <property type="molecule type" value="Genomic_DNA"/>
</dbReference>
<name>R0KR28_NOSB1</name>
<dbReference type="VEuPathDB" id="MicrosporidiaDB:NBO_127g0001"/>
<sequence>MDLFEKPVYLYGKIVKNKFITPYKSYDLKFFEELKDLTLSKNLKANFLPAILQNNTLSIFYAGSKIFNSFVISREENVFTLFSLDKKLTICSEKLKENQIYTFITEKEDENLRKAKIFKFDFLYPGTKITGKVIKKKGKYFVSTIYGEGNLVLQNNIYDKKIEVILFRKDDKLHFVQVDNPVIKAKVKIESRTSGYYTVSDKNIKGILFSGNQFKIGDLVEVVVRNNNLGFYIFDEDEEKEEDGRKEDEVSKGKKAVEGKIERKEIEGNKERKEIEGRKEDEGKKVTSVEENDKKIDIPILSLKTPILNIKTPPVLSIPFDLPSEEEDDKNEDKNIDNFCSLEIERKRSKIQNDDDFLMEIKAFPGKAFPILKYFQFLIETNRQKEAVDLFHEYYPSLVGREKDDLSIAFVNFLIFTGDKTLFSTVKKLAQNCSIRFLEVITSNSNNLEISKLYYKMFPNKNSYHKYLNQLFENDLKEAYNLVESNPKYLNLAIPLLYKYTDNPRNKIEKLIHKQRESWFEYLNNEKGEYKRHLFRRVIEFDWNKKDMKKFFKKWLEFENEENGDVEEVKARAKEYVEKYGSK</sequence>
<dbReference type="Proteomes" id="UP000016927">
    <property type="component" value="Unassembled WGS sequence"/>
</dbReference>
<dbReference type="HOGENOM" id="CLU_468527_0_0_1"/>
<gene>
    <name evidence="1" type="ORF">NBO_127g0001</name>
</gene>
<dbReference type="OrthoDB" id="412781at2759"/>
<proteinExistence type="predicted"/>
<reference evidence="1 2" key="1">
    <citation type="journal article" date="2013" name="BMC Genomics">
        <title>Comparative genomics of parasitic silkworm microsporidia reveal an association between genome expansion and host adaptation.</title>
        <authorList>
            <person name="Pan G."/>
            <person name="Xu J."/>
            <person name="Li T."/>
            <person name="Xia Q."/>
            <person name="Liu S.L."/>
            <person name="Zhang G."/>
            <person name="Li S."/>
            <person name="Li C."/>
            <person name="Liu H."/>
            <person name="Yang L."/>
            <person name="Liu T."/>
            <person name="Zhang X."/>
            <person name="Wu Z."/>
            <person name="Fan W."/>
            <person name="Dang X."/>
            <person name="Xiang H."/>
            <person name="Tao M."/>
            <person name="Li Y."/>
            <person name="Hu J."/>
            <person name="Li Z."/>
            <person name="Lin L."/>
            <person name="Luo J."/>
            <person name="Geng L."/>
            <person name="Wang L."/>
            <person name="Long M."/>
            <person name="Wan Y."/>
            <person name="He N."/>
            <person name="Zhang Z."/>
            <person name="Lu C."/>
            <person name="Keeling P.J."/>
            <person name="Wang J."/>
            <person name="Xiang Z."/>
            <person name="Zhou Z."/>
        </authorList>
    </citation>
    <scope>NUCLEOTIDE SEQUENCE [LARGE SCALE GENOMIC DNA]</scope>
    <source>
        <strain evidence="2">CQ1 / CVCC 102059</strain>
    </source>
</reference>
<dbReference type="AlphaFoldDB" id="R0KR28"/>
<accession>R0KR28</accession>
<dbReference type="STRING" id="578461.R0KR28"/>